<gene>
    <name evidence="1" type="ORF">OFLC_LOCUS16041</name>
</gene>
<dbReference type="STRING" id="387005.A0A183I8H9"/>
<dbReference type="Gene3D" id="3.10.490.10">
    <property type="entry name" value="Gamma-glutamyl cyclotransferase-like"/>
    <property type="match status" value="1"/>
</dbReference>
<dbReference type="EMBL" id="UZAJ01043744">
    <property type="protein sequence ID" value="VDP26365.1"/>
    <property type="molecule type" value="Genomic_DNA"/>
</dbReference>
<keyword evidence="2" id="KW-1185">Reference proteome</keyword>
<organism evidence="3">
    <name type="scientific">Onchocerca flexuosa</name>
    <dbReference type="NCBI Taxonomy" id="387005"/>
    <lineage>
        <taxon>Eukaryota</taxon>
        <taxon>Metazoa</taxon>
        <taxon>Ecdysozoa</taxon>
        <taxon>Nematoda</taxon>
        <taxon>Chromadorea</taxon>
        <taxon>Rhabditida</taxon>
        <taxon>Spirurina</taxon>
        <taxon>Spiruromorpha</taxon>
        <taxon>Filarioidea</taxon>
        <taxon>Onchocercidae</taxon>
        <taxon>Onchocerca</taxon>
    </lineage>
</organism>
<dbReference type="WBParaSite" id="OFLC_0001605401-mRNA-1">
    <property type="protein sequence ID" value="OFLC_0001605401-mRNA-1"/>
    <property type="gene ID" value="OFLC_0001605401"/>
</dbReference>
<evidence type="ECO:0000313" key="1">
    <source>
        <dbReference type="EMBL" id="VDP26365.1"/>
    </source>
</evidence>
<reference evidence="1 2" key="2">
    <citation type="submission" date="2018-11" db="EMBL/GenBank/DDBJ databases">
        <authorList>
            <consortium name="Pathogen Informatics"/>
        </authorList>
    </citation>
    <scope>NUCLEOTIDE SEQUENCE [LARGE SCALE GENOMIC DNA]</scope>
</reference>
<proteinExistence type="predicted"/>
<evidence type="ECO:0000313" key="3">
    <source>
        <dbReference type="WBParaSite" id="OFLC_0001605401-mRNA-1"/>
    </source>
</evidence>
<protein>
    <submittedName>
        <fullName evidence="3">START domain-containing protein</fullName>
    </submittedName>
</protein>
<accession>A0A183I8H9</accession>
<sequence length="50" mass="5930">MDHNGTIVTAWIYMLPKWKPSLLQNASDYLETYNSNGTHNRPYVERFRIS</sequence>
<name>A0A183I8H9_9BILA</name>
<reference evidence="3" key="1">
    <citation type="submission" date="2016-06" db="UniProtKB">
        <authorList>
            <consortium name="WormBaseParasite"/>
        </authorList>
    </citation>
    <scope>IDENTIFICATION</scope>
</reference>
<dbReference type="Proteomes" id="UP000267606">
    <property type="component" value="Unassembled WGS sequence"/>
</dbReference>
<dbReference type="AlphaFoldDB" id="A0A183I8H9"/>
<evidence type="ECO:0000313" key="2">
    <source>
        <dbReference type="Proteomes" id="UP000267606"/>
    </source>
</evidence>